<dbReference type="GO" id="GO:0008270">
    <property type="term" value="F:zinc ion binding"/>
    <property type="evidence" value="ECO:0007669"/>
    <property type="project" value="InterPro"/>
</dbReference>
<dbReference type="Pfam" id="PF08240">
    <property type="entry name" value="ADH_N"/>
    <property type="match status" value="1"/>
</dbReference>
<dbReference type="InterPro" id="IPR011032">
    <property type="entry name" value="GroES-like_sf"/>
</dbReference>
<protein>
    <submittedName>
        <fullName evidence="7">Aryl-alcohol dehydrogenase</fullName>
    </submittedName>
</protein>
<dbReference type="PANTHER" id="PTHR43880">
    <property type="entry name" value="ALCOHOL DEHYDROGENASE"/>
    <property type="match status" value="1"/>
</dbReference>
<dbReference type="Gene3D" id="3.40.50.720">
    <property type="entry name" value="NAD(P)-binding Rossmann-like Domain"/>
    <property type="match status" value="1"/>
</dbReference>
<name>A0A1M7RZ18_9BACT</name>
<dbReference type="InterPro" id="IPR002328">
    <property type="entry name" value="ADH_Zn_CS"/>
</dbReference>
<keyword evidence="8" id="KW-1185">Reference proteome</keyword>
<comment type="cofactor">
    <cofactor evidence="5">
        <name>Zn(2+)</name>
        <dbReference type="ChEBI" id="CHEBI:29105"/>
    </cofactor>
</comment>
<keyword evidence="3" id="KW-0560">Oxidoreductase</keyword>
<sequence length="362" mass="38422">MKALAAVLYEQGGKFVFDEVDLADPKENEVLVKIIAVGVCHTDEGGRQWMIEPPVVLGHEGSGIVEKVGSGVKDFKPGDHVVITVASCGSCEFCLKGMPFACPHMGELNIGGKMLDGSSRISKNGKEIKNFFGQSSFAQYSVVNAHSLVKVDKSVDLALLGPLGCGFQTGAGTVLGCLNAKASDSIVIFGCGSLGLSGVMGAKIAKCKNIIAVGGTPDKLKLAMELGATHTINRKEIKDVAAEIIKITNGGANLAFETTGAPAIFDIALASLATLGKLALCGVGNKFTFDPMNLIIGSKTIVGSNEGNLSYHKFIPQMIEYYKKGEFPFDKLITFYDFKEIEKSFEDSHKGIVVKPVLRISH</sequence>
<keyword evidence="2 5" id="KW-0862">Zinc</keyword>
<dbReference type="GO" id="GO:0046294">
    <property type="term" value="P:formaldehyde catabolic process"/>
    <property type="evidence" value="ECO:0007669"/>
    <property type="project" value="TreeGrafter"/>
</dbReference>
<dbReference type="EMBL" id="FRDI01000002">
    <property type="protein sequence ID" value="SHN51302.1"/>
    <property type="molecule type" value="Genomic_DNA"/>
</dbReference>
<dbReference type="AlphaFoldDB" id="A0A1M7RZ18"/>
<organism evidence="7 8">
    <name type="scientific">Desulfovibrio litoralis DSM 11393</name>
    <dbReference type="NCBI Taxonomy" id="1121455"/>
    <lineage>
        <taxon>Bacteria</taxon>
        <taxon>Pseudomonadati</taxon>
        <taxon>Thermodesulfobacteriota</taxon>
        <taxon>Desulfovibrionia</taxon>
        <taxon>Desulfovibrionales</taxon>
        <taxon>Desulfovibrionaceae</taxon>
        <taxon>Desulfovibrio</taxon>
    </lineage>
</organism>
<gene>
    <name evidence="7" type="ORF">SAMN02745728_00337</name>
</gene>
<evidence type="ECO:0000256" key="4">
    <source>
        <dbReference type="ARBA" id="ARBA00023027"/>
    </source>
</evidence>
<dbReference type="InterPro" id="IPR013149">
    <property type="entry name" value="ADH-like_C"/>
</dbReference>
<dbReference type="InterPro" id="IPR013154">
    <property type="entry name" value="ADH-like_N"/>
</dbReference>
<accession>A0A1M7RZ18</accession>
<dbReference type="Gene3D" id="3.90.180.10">
    <property type="entry name" value="Medium-chain alcohol dehydrogenases, catalytic domain"/>
    <property type="match status" value="1"/>
</dbReference>
<evidence type="ECO:0000313" key="8">
    <source>
        <dbReference type="Proteomes" id="UP000186469"/>
    </source>
</evidence>
<keyword evidence="1 5" id="KW-0479">Metal-binding</keyword>
<dbReference type="PANTHER" id="PTHR43880:SF12">
    <property type="entry name" value="ALCOHOL DEHYDROGENASE CLASS-3"/>
    <property type="match status" value="1"/>
</dbReference>
<dbReference type="CDD" id="cd08278">
    <property type="entry name" value="benzyl_alcohol_DH"/>
    <property type="match status" value="1"/>
</dbReference>
<dbReference type="SMART" id="SM00829">
    <property type="entry name" value="PKS_ER"/>
    <property type="match status" value="1"/>
</dbReference>
<comment type="similarity">
    <text evidence="5">Belongs to the zinc-containing alcohol dehydrogenase family.</text>
</comment>
<reference evidence="7 8" key="1">
    <citation type="submission" date="2016-12" db="EMBL/GenBank/DDBJ databases">
        <authorList>
            <person name="Song W.-J."/>
            <person name="Kurnit D.M."/>
        </authorList>
    </citation>
    <scope>NUCLEOTIDE SEQUENCE [LARGE SCALE GENOMIC DNA]</scope>
    <source>
        <strain evidence="7 8">DSM 11393</strain>
    </source>
</reference>
<evidence type="ECO:0000256" key="5">
    <source>
        <dbReference type="RuleBase" id="RU361277"/>
    </source>
</evidence>
<dbReference type="SUPFAM" id="SSF50129">
    <property type="entry name" value="GroES-like"/>
    <property type="match status" value="1"/>
</dbReference>
<evidence type="ECO:0000256" key="1">
    <source>
        <dbReference type="ARBA" id="ARBA00022723"/>
    </source>
</evidence>
<dbReference type="InterPro" id="IPR036291">
    <property type="entry name" value="NAD(P)-bd_dom_sf"/>
</dbReference>
<dbReference type="GO" id="GO:0005829">
    <property type="term" value="C:cytosol"/>
    <property type="evidence" value="ECO:0007669"/>
    <property type="project" value="TreeGrafter"/>
</dbReference>
<evidence type="ECO:0000256" key="3">
    <source>
        <dbReference type="ARBA" id="ARBA00023002"/>
    </source>
</evidence>
<keyword evidence="4" id="KW-0520">NAD</keyword>
<dbReference type="GO" id="GO:0051903">
    <property type="term" value="F:S-(hydroxymethyl)glutathione dehydrogenase [NAD(P)+] activity"/>
    <property type="evidence" value="ECO:0007669"/>
    <property type="project" value="TreeGrafter"/>
</dbReference>
<dbReference type="OrthoDB" id="9809185at2"/>
<feature type="domain" description="Enoyl reductase (ER)" evidence="6">
    <location>
        <begin position="12"/>
        <end position="354"/>
    </location>
</feature>
<proteinExistence type="inferred from homology"/>
<evidence type="ECO:0000256" key="2">
    <source>
        <dbReference type="ARBA" id="ARBA00022833"/>
    </source>
</evidence>
<dbReference type="STRING" id="1121455.SAMN02745728_00337"/>
<dbReference type="InterPro" id="IPR020843">
    <property type="entry name" value="ER"/>
</dbReference>
<dbReference type="PROSITE" id="PS00059">
    <property type="entry name" value="ADH_ZINC"/>
    <property type="match status" value="1"/>
</dbReference>
<dbReference type="Pfam" id="PF00107">
    <property type="entry name" value="ADH_zinc_N"/>
    <property type="match status" value="1"/>
</dbReference>
<evidence type="ECO:0000313" key="7">
    <source>
        <dbReference type="EMBL" id="SHN51302.1"/>
    </source>
</evidence>
<dbReference type="SUPFAM" id="SSF51735">
    <property type="entry name" value="NAD(P)-binding Rossmann-fold domains"/>
    <property type="match status" value="1"/>
</dbReference>
<dbReference type="Proteomes" id="UP000186469">
    <property type="component" value="Unassembled WGS sequence"/>
</dbReference>
<evidence type="ECO:0000259" key="6">
    <source>
        <dbReference type="SMART" id="SM00829"/>
    </source>
</evidence>